<gene>
    <name evidence="2" type="ORF">ABLG96_00540</name>
</gene>
<organism evidence="2">
    <name type="scientific">Nakamurella sp. A5-74</name>
    <dbReference type="NCBI Taxonomy" id="3158264"/>
    <lineage>
        <taxon>Bacteria</taxon>
        <taxon>Bacillati</taxon>
        <taxon>Actinomycetota</taxon>
        <taxon>Actinomycetes</taxon>
        <taxon>Nakamurellales</taxon>
        <taxon>Nakamurellaceae</taxon>
        <taxon>Nakamurella</taxon>
    </lineage>
</organism>
<dbReference type="SUPFAM" id="SSF51735">
    <property type="entry name" value="NAD(P)-binding Rossmann-fold domains"/>
    <property type="match status" value="1"/>
</dbReference>
<dbReference type="PANTHER" id="PTHR43162:SF1">
    <property type="entry name" value="PRESTALK A DIFFERENTIATION PROTEIN A"/>
    <property type="match status" value="1"/>
</dbReference>
<dbReference type="Gene3D" id="3.40.50.720">
    <property type="entry name" value="NAD(P)-binding Rossmann-like Domain"/>
    <property type="match status" value="1"/>
</dbReference>
<feature type="domain" description="NAD(P)-binding" evidence="1">
    <location>
        <begin position="17"/>
        <end position="192"/>
    </location>
</feature>
<evidence type="ECO:0000313" key="2">
    <source>
        <dbReference type="EMBL" id="XCG63874.1"/>
    </source>
</evidence>
<dbReference type="InterPro" id="IPR036291">
    <property type="entry name" value="NAD(P)-bd_dom_sf"/>
</dbReference>
<dbReference type="RefSeq" id="WP_353649489.1">
    <property type="nucleotide sequence ID" value="NZ_CP159218.1"/>
</dbReference>
<dbReference type="AlphaFoldDB" id="A0AAU8DNM4"/>
<accession>A0AAU8DNM4</accession>
<dbReference type="EMBL" id="CP159218">
    <property type="protein sequence ID" value="XCG63874.1"/>
    <property type="molecule type" value="Genomic_DNA"/>
</dbReference>
<evidence type="ECO:0000259" key="1">
    <source>
        <dbReference type="Pfam" id="PF13460"/>
    </source>
</evidence>
<dbReference type="Gene3D" id="3.90.25.10">
    <property type="entry name" value="UDP-galactose 4-epimerase, domain 1"/>
    <property type="match status" value="1"/>
</dbReference>
<reference evidence="2" key="1">
    <citation type="submission" date="2024-05" db="EMBL/GenBank/DDBJ databases">
        <authorList>
            <person name="Cai S.Y."/>
            <person name="Jin L.M."/>
            <person name="Li H.R."/>
        </authorList>
    </citation>
    <scope>NUCLEOTIDE SEQUENCE</scope>
    <source>
        <strain evidence="2">A5-74</strain>
    </source>
</reference>
<dbReference type="Pfam" id="PF13460">
    <property type="entry name" value="NAD_binding_10"/>
    <property type="match status" value="1"/>
</dbReference>
<sequence length="305" mass="32575">MSVSAPTPRAQTILVTGATGDVGGALVDRLVELGAPFTVMCRRQDQLDAFAARGIQGVRGDFADPSTLRSALEGCDQLFLLPPAGTEQFTRDRDAIDAAGAAGVRHVVKVSTADANPESAIPWARDHARADAHLESSGLAWTRLQPAAFMKNLLLEAPAIRRGFLPQTGGHGATAWIDAPDIAVAAARVLTDSTRQGGTGSAGRSYILTGTPATSYPQIAEMMTDLLSRRVRYLHVPAPLMYLILRLTGSPNWEARGLIRQFVDVVRRGHDNGRLTTGDLAELIERAPTSLAAFIRAHRDELLGA</sequence>
<dbReference type="PANTHER" id="PTHR43162">
    <property type="match status" value="1"/>
</dbReference>
<protein>
    <submittedName>
        <fullName evidence="2">NAD(P)H-binding protein</fullName>
    </submittedName>
</protein>
<proteinExistence type="predicted"/>
<dbReference type="InterPro" id="IPR051604">
    <property type="entry name" value="Ergot_Alk_Oxidoreductase"/>
</dbReference>
<dbReference type="InterPro" id="IPR016040">
    <property type="entry name" value="NAD(P)-bd_dom"/>
</dbReference>
<name>A0AAU8DNM4_9ACTN</name>